<reference evidence="10" key="1">
    <citation type="submission" date="2023-02" db="EMBL/GenBank/DDBJ databases">
        <title>Description and genomic characterization of Salipiger bruguierae sp. nov., isolated from the sediment of mangrove plant Bruguiera sexangula.</title>
        <authorList>
            <person name="Long M."/>
        </authorList>
    </citation>
    <scope>NUCLEOTIDE SEQUENCE</scope>
    <source>
        <strain evidence="10">H15</strain>
    </source>
</reference>
<evidence type="ECO:0000256" key="2">
    <source>
        <dbReference type="ARBA" id="ARBA00009854"/>
    </source>
</evidence>
<feature type="transmembrane region" description="Helical" evidence="8">
    <location>
        <begin position="93"/>
        <end position="111"/>
    </location>
</feature>
<dbReference type="PANTHER" id="PTHR30445:SF9">
    <property type="match status" value="1"/>
</dbReference>
<feature type="transmembrane region" description="Helical" evidence="8">
    <location>
        <begin position="542"/>
        <end position="562"/>
    </location>
</feature>
<dbReference type="AlphaFoldDB" id="A0AAU8ADJ5"/>
<dbReference type="SUPFAM" id="SSF116726">
    <property type="entry name" value="TrkA C-terminal domain-like"/>
    <property type="match status" value="2"/>
</dbReference>
<evidence type="ECO:0000256" key="7">
    <source>
        <dbReference type="ARBA" id="ARBA00023136"/>
    </source>
</evidence>
<keyword evidence="7 8" id="KW-0472">Membrane</keyword>
<proteinExistence type="inferred from homology"/>
<evidence type="ECO:0000259" key="9">
    <source>
        <dbReference type="PROSITE" id="PS51202"/>
    </source>
</evidence>
<comment type="similarity">
    <text evidence="2">Belongs to the AAE transporter (TC 2.A.81) family.</text>
</comment>
<feature type="transmembrane region" description="Helical" evidence="8">
    <location>
        <begin position="158"/>
        <end position="181"/>
    </location>
</feature>
<accession>A0AAU8ADJ5</accession>
<dbReference type="RefSeq" id="WP_353471787.1">
    <property type="nucleotide sequence ID" value="NZ_CP123384.1"/>
</dbReference>
<dbReference type="InterPro" id="IPR022457">
    <property type="entry name" value="Asp_Ala_antiprt"/>
</dbReference>
<keyword evidence="5 8" id="KW-0812">Transmembrane</keyword>
<feature type="transmembrane region" description="Helical" evidence="8">
    <location>
        <begin position="35"/>
        <end position="55"/>
    </location>
</feature>
<dbReference type="Gene3D" id="3.30.70.1450">
    <property type="entry name" value="Regulator of K+ conductance, C-terminal domain"/>
    <property type="match status" value="1"/>
</dbReference>
<dbReference type="PANTHER" id="PTHR30445">
    <property type="entry name" value="K(+)_H(+) ANTIPORTER SUBUNIT KHTT"/>
    <property type="match status" value="1"/>
</dbReference>
<dbReference type="InterPro" id="IPR006037">
    <property type="entry name" value="RCK_C"/>
</dbReference>
<keyword evidence="4" id="KW-1003">Cell membrane</keyword>
<evidence type="ECO:0000256" key="8">
    <source>
        <dbReference type="SAM" id="Phobius"/>
    </source>
</evidence>
<keyword evidence="6 8" id="KW-1133">Transmembrane helix</keyword>
<dbReference type="InterPro" id="IPR050144">
    <property type="entry name" value="AAE_transporter"/>
</dbReference>
<dbReference type="Pfam" id="PF02080">
    <property type="entry name" value="TrkA_C"/>
    <property type="match status" value="2"/>
</dbReference>
<dbReference type="PROSITE" id="PS51202">
    <property type="entry name" value="RCK_C"/>
    <property type="match status" value="1"/>
</dbReference>
<feature type="transmembrane region" description="Helical" evidence="8">
    <location>
        <begin position="476"/>
        <end position="495"/>
    </location>
</feature>
<feature type="domain" description="RCK C-terminal" evidence="9">
    <location>
        <begin position="207"/>
        <end position="293"/>
    </location>
</feature>
<dbReference type="InterPro" id="IPR006512">
    <property type="entry name" value="YidE_YbjL"/>
</dbReference>
<protein>
    <submittedName>
        <fullName evidence="10">Aspartate-alanine antiporter</fullName>
    </submittedName>
</protein>
<evidence type="ECO:0000313" key="10">
    <source>
        <dbReference type="EMBL" id="XCC92960.1"/>
    </source>
</evidence>
<gene>
    <name evidence="10" type="primary">aspT</name>
    <name evidence="10" type="ORF">PVT71_10785</name>
</gene>
<feature type="transmembrane region" description="Helical" evidence="8">
    <location>
        <begin position="12"/>
        <end position="29"/>
    </location>
</feature>
<dbReference type="GO" id="GO:0006813">
    <property type="term" value="P:potassium ion transport"/>
    <property type="evidence" value="ECO:0007669"/>
    <property type="project" value="InterPro"/>
</dbReference>
<evidence type="ECO:0000256" key="3">
    <source>
        <dbReference type="ARBA" id="ARBA00022448"/>
    </source>
</evidence>
<feature type="transmembrane region" description="Helical" evidence="8">
    <location>
        <begin position="118"/>
        <end position="138"/>
    </location>
</feature>
<feature type="transmembrane region" description="Helical" evidence="8">
    <location>
        <begin position="64"/>
        <end position="81"/>
    </location>
</feature>
<dbReference type="NCBIfam" id="TIGR03802">
    <property type="entry name" value="Asp_Ala_antiprt"/>
    <property type="match status" value="1"/>
</dbReference>
<evidence type="ECO:0000256" key="1">
    <source>
        <dbReference type="ARBA" id="ARBA00004651"/>
    </source>
</evidence>
<evidence type="ECO:0000256" key="4">
    <source>
        <dbReference type="ARBA" id="ARBA00022475"/>
    </source>
</evidence>
<feature type="transmembrane region" description="Helical" evidence="8">
    <location>
        <begin position="411"/>
        <end position="431"/>
    </location>
</feature>
<comment type="subcellular location">
    <subcellularLocation>
        <location evidence="1">Cell membrane</location>
        <topology evidence="1">Multi-pass membrane protein</topology>
    </subcellularLocation>
</comment>
<sequence>MFSYVFETLRANPQLAIFLTLAVGYWVGAIRFGSFSLGAVTGTLLAGVIIGQIGIEISGQVKSIFFIMFLFAVGFGVGPQFVRGIATDGLPQALFAVVVSVLCLAVVWIAAKVSGYGAGLSAGLLAGAQTISASMGLATDAITSAGLPPEQAKAELDLMPVAYAITYLFGTIGTGWILAFLGPKMLGTNIADACARYEREVLAGGSKDGSHLSAWRARELRAYRVREGGAAVGKAPLRVEEMAQGERIFIERLRRDGALLVPGPDTVLKPGDVVAVSGKRDVLVNLFGDTEEVDDRDLLDVPVEAVDVLLTSKDLDGRELIDLAREPYTRGVYLNSIRRGSMAVNIPVMPKTKLNRGDILRVAGSSSHVAEFVSKVGFADRPLTVTNMVLVGLSIFIGGLIGAYVLPVRGIPITLSTSGGALIVGILVGWLRTVRPQIGNIPQPTLWFMNSVGLNVFIAIVGISSGPTFIAGLKEAGFGLFFWGLFATGVPMLLAPYIGKYIFRFDDAINLGCCGGARTSTASVAMVGEVAKSDVPMLGYTVPYAVSNTLLTLWGLVIVLLII</sequence>
<dbReference type="GO" id="GO:0008324">
    <property type="term" value="F:monoatomic cation transmembrane transporter activity"/>
    <property type="evidence" value="ECO:0007669"/>
    <property type="project" value="InterPro"/>
</dbReference>
<organism evidence="10">
    <name type="scientific">Alloyangia sp. H15</name>
    <dbReference type="NCBI Taxonomy" id="3029062"/>
    <lineage>
        <taxon>Bacteria</taxon>
        <taxon>Pseudomonadati</taxon>
        <taxon>Pseudomonadota</taxon>
        <taxon>Alphaproteobacteria</taxon>
        <taxon>Rhodobacterales</taxon>
        <taxon>Roseobacteraceae</taxon>
        <taxon>Alloyangia</taxon>
    </lineage>
</organism>
<dbReference type="GO" id="GO:0005886">
    <property type="term" value="C:plasma membrane"/>
    <property type="evidence" value="ECO:0007669"/>
    <property type="project" value="UniProtKB-SubCell"/>
</dbReference>
<dbReference type="InterPro" id="IPR036721">
    <property type="entry name" value="RCK_C_sf"/>
</dbReference>
<name>A0AAU8ADJ5_9RHOB</name>
<feature type="transmembrane region" description="Helical" evidence="8">
    <location>
        <begin position="385"/>
        <end position="405"/>
    </location>
</feature>
<dbReference type="EMBL" id="CP123384">
    <property type="protein sequence ID" value="XCC92960.1"/>
    <property type="molecule type" value="Genomic_DNA"/>
</dbReference>
<dbReference type="Pfam" id="PF06826">
    <property type="entry name" value="Asp-Al_Ex"/>
    <property type="match status" value="2"/>
</dbReference>
<feature type="transmembrane region" description="Helical" evidence="8">
    <location>
        <begin position="452"/>
        <end position="470"/>
    </location>
</feature>
<keyword evidence="3" id="KW-0813">Transport</keyword>
<evidence type="ECO:0000256" key="6">
    <source>
        <dbReference type="ARBA" id="ARBA00022989"/>
    </source>
</evidence>
<evidence type="ECO:0000256" key="5">
    <source>
        <dbReference type="ARBA" id="ARBA00022692"/>
    </source>
</evidence>